<accession>A0ABC9U2N9</accession>
<feature type="domain" description="Peptidase M24" evidence="1">
    <location>
        <begin position="182"/>
        <end position="401"/>
    </location>
</feature>
<dbReference type="SUPFAM" id="SSF53092">
    <property type="entry name" value="Creatinase/prolidase N-terminal domain"/>
    <property type="match status" value="1"/>
</dbReference>
<dbReference type="InterPro" id="IPR000994">
    <property type="entry name" value="Pept_M24"/>
</dbReference>
<feature type="domain" description="Creatinase N-terminal" evidence="2">
    <location>
        <begin position="36"/>
        <end position="171"/>
    </location>
</feature>
<dbReference type="InterPro" id="IPR050659">
    <property type="entry name" value="Peptidase_M24B"/>
</dbReference>
<protein>
    <submittedName>
        <fullName evidence="3">Creatinase</fullName>
    </submittedName>
</protein>
<dbReference type="InterPro" id="IPR036005">
    <property type="entry name" value="Creatinase/aminopeptidase-like"/>
</dbReference>
<name>A0ABC9U2N9_CLOSY</name>
<dbReference type="AlphaFoldDB" id="A0ABC9U2N9"/>
<dbReference type="InterPro" id="IPR000587">
    <property type="entry name" value="Creatinase_N"/>
</dbReference>
<dbReference type="Proteomes" id="UP000016491">
    <property type="component" value="Unassembled WGS sequence"/>
</dbReference>
<dbReference type="SUPFAM" id="SSF55920">
    <property type="entry name" value="Creatinase/aminopeptidase"/>
    <property type="match status" value="1"/>
</dbReference>
<dbReference type="CDD" id="cd01066">
    <property type="entry name" value="APP_MetAP"/>
    <property type="match status" value="1"/>
</dbReference>
<gene>
    <name evidence="3" type="ORF">CLOSYM_00512</name>
</gene>
<sequence>MAVSKDKNRNRKEDVMIKREGTVDYALEKSVYVEMRISRLKEKMSANGIDAVIIRKPETAFYFSNFNPVLNSHPAFVVVTLDAEPCLLVHSIRCAHAKEEGALKRVELYGKWGANVPLAGKAADAIRLLVGKEKLCLGMELDDISMDFYQEIQEVLHPDKIVSVSGLVNMMKIIKDEYEISCIRKSARLVDRGVETAIHALERGCSEAEAATEGQYAMRKLWHEKFPDMEVCGFGTSEGGMIDSLHVWCLSNGHIAYGCDCPKHYHPQNGDLTLPMAWAKTGGYHAENERTIIIGELDSYKRRAYDGMLRARESIFNILRPGTAFEDLYRAAAQVYTDYGFGDILPGRVGHGIGCSAHEFPSLAMGNKITLKPGMVITVEPGLMDKGWGGVRHSDTVLITEEGYESLTKYNMGEISIQIRG</sequence>
<dbReference type="Gene3D" id="3.40.350.10">
    <property type="entry name" value="Creatinase/prolidase N-terminal domain"/>
    <property type="match status" value="1"/>
</dbReference>
<evidence type="ECO:0000313" key="4">
    <source>
        <dbReference type="Proteomes" id="UP000016491"/>
    </source>
</evidence>
<dbReference type="Pfam" id="PF00557">
    <property type="entry name" value="Peptidase_M24"/>
    <property type="match status" value="1"/>
</dbReference>
<proteinExistence type="predicted"/>
<dbReference type="PANTHER" id="PTHR46112:SF2">
    <property type="entry name" value="XAA-PRO AMINOPEPTIDASE P-RELATED"/>
    <property type="match status" value="1"/>
</dbReference>
<dbReference type="Gene3D" id="3.90.230.10">
    <property type="entry name" value="Creatinase/methionine aminopeptidase superfamily"/>
    <property type="match status" value="1"/>
</dbReference>
<evidence type="ECO:0000313" key="3">
    <source>
        <dbReference type="EMBL" id="ERI80040.1"/>
    </source>
</evidence>
<reference evidence="3 4" key="1">
    <citation type="submission" date="2013-07" db="EMBL/GenBank/DDBJ databases">
        <authorList>
            <person name="Weinstock G."/>
            <person name="Sodergren E."/>
            <person name="Wylie T."/>
            <person name="Fulton L."/>
            <person name="Fulton R."/>
            <person name="Fronick C."/>
            <person name="O'Laughlin M."/>
            <person name="Godfrey J."/>
            <person name="Miner T."/>
            <person name="Herter B."/>
            <person name="Appelbaum E."/>
            <person name="Cordes M."/>
            <person name="Lek S."/>
            <person name="Wollam A."/>
            <person name="Pepin K.H."/>
            <person name="Palsikar V.B."/>
            <person name="Mitreva M."/>
            <person name="Wilson R.K."/>
        </authorList>
    </citation>
    <scope>NUCLEOTIDE SEQUENCE [LARGE SCALE GENOMIC DNA]</scope>
    <source>
        <strain evidence="3 4">ATCC 14940</strain>
    </source>
</reference>
<dbReference type="EMBL" id="AWSU01000040">
    <property type="protein sequence ID" value="ERI80040.1"/>
    <property type="molecule type" value="Genomic_DNA"/>
</dbReference>
<organism evidence="3 4">
    <name type="scientific">[Clostridium] symbiosum ATCC 14940</name>
    <dbReference type="NCBI Taxonomy" id="411472"/>
    <lineage>
        <taxon>Bacteria</taxon>
        <taxon>Bacillati</taxon>
        <taxon>Bacillota</taxon>
        <taxon>Clostridia</taxon>
        <taxon>Lachnospirales</taxon>
        <taxon>Lachnospiraceae</taxon>
        <taxon>Otoolea</taxon>
    </lineage>
</organism>
<evidence type="ECO:0000259" key="1">
    <source>
        <dbReference type="Pfam" id="PF00557"/>
    </source>
</evidence>
<evidence type="ECO:0000259" key="2">
    <source>
        <dbReference type="Pfam" id="PF01321"/>
    </source>
</evidence>
<dbReference type="PANTHER" id="PTHR46112">
    <property type="entry name" value="AMINOPEPTIDASE"/>
    <property type="match status" value="1"/>
</dbReference>
<dbReference type="Pfam" id="PF01321">
    <property type="entry name" value="Creatinase_N"/>
    <property type="match status" value="1"/>
</dbReference>
<dbReference type="InterPro" id="IPR029149">
    <property type="entry name" value="Creatin/AminoP/Spt16_N"/>
</dbReference>
<comment type="caution">
    <text evidence="3">The sequence shown here is derived from an EMBL/GenBank/DDBJ whole genome shotgun (WGS) entry which is preliminary data.</text>
</comment>